<comment type="similarity">
    <text evidence="2">Belongs to the bacterial solute-binding protein 1 family.</text>
</comment>
<evidence type="ECO:0000256" key="2">
    <source>
        <dbReference type="ARBA" id="ARBA00008520"/>
    </source>
</evidence>
<organism evidence="6 7">
    <name type="scientific">Ruminococcus albus (strain ATCC 27210 / DSM 20455 / JCM 14654 / NCDO 2250 / 7)</name>
    <dbReference type="NCBI Taxonomy" id="697329"/>
    <lineage>
        <taxon>Bacteria</taxon>
        <taxon>Bacillati</taxon>
        <taxon>Bacillota</taxon>
        <taxon>Clostridia</taxon>
        <taxon>Eubacteriales</taxon>
        <taxon>Oscillospiraceae</taxon>
        <taxon>Ruminococcus</taxon>
    </lineage>
</organism>
<evidence type="ECO:0000256" key="3">
    <source>
        <dbReference type="ARBA" id="ARBA00022448"/>
    </source>
</evidence>
<dbReference type="KEGG" id="ral:Rumal_2104"/>
<dbReference type="PANTHER" id="PTHR43649:SF31">
    <property type="entry name" value="SN-GLYCEROL-3-PHOSPHATE-BINDING PERIPLASMIC PROTEIN UGPB"/>
    <property type="match status" value="1"/>
</dbReference>
<protein>
    <submittedName>
        <fullName evidence="6">Extracellular solute-binding protein family 1</fullName>
    </submittedName>
</protein>
<feature type="chain" id="PRO_5039513776" evidence="5">
    <location>
        <begin position="23"/>
        <end position="474"/>
    </location>
</feature>
<reference evidence="6 7" key="1">
    <citation type="journal article" date="2011" name="J. Bacteriol.">
        <title>Complete genome of the cellulolytic ruminal bacterium Ruminococcus albus 7.</title>
        <authorList>
            <person name="Suen G."/>
            <person name="Stevenson D.M."/>
            <person name="Bruce D.C."/>
            <person name="Chertkov O."/>
            <person name="Copeland A."/>
            <person name="Cheng J.F."/>
            <person name="Detter C."/>
            <person name="Detter J.C."/>
            <person name="Goodwin L.A."/>
            <person name="Han C.S."/>
            <person name="Hauser L.J."/>
            <person name="Ivanova N.N."/>
            <person name="Kyrpides N.C."/>
            <person name="Land M.L."/>
            <person name="Lapidus A."/>
            <person name="Lucas S."/>
            <person name="Ovchinnikova G."/>
            <person name="Pitluck S."/>
            <person name="Tapia R."/>
            <person name="Woyke T."/>
            <person name="Boyum J."/>
            <person name="Mead D."/>
            <person name="Weimer P.J."/>
        </authorList>
    </citation>
    <scope>NUCLEOTIDE SEQUENCE [LARGE SCALE GENOMIC DNA]</scope>
    <source>
        <strain evidence="7">ATCC 27210 / DSM 20455 / JCM 14654 / NCDO 2250 / 7</strain>
    </source>
</reference>
<dbReference type="PROSITE" id="PS51257">
    <property type="entry name" value="PROKAR_LIPOPROTEIN"/>
    <property type="match status" value="1"/>
</dbReference>
<evidence type="ECO:0000313" key="6">
    <source>
        <dbReference type="EMBL" id="ADU22592.1"/>
    </source>
</evidence>
<evidence type="ECO:0000256" key="4">
    <source>
        <dbReference type="ARBA" id="ARBA00022729"/>
    </source>
</evidence>
<dbReference type="AlphaFoldDB" id="E6UBH2"/>
<dbReference type="Proteomes" id="UP000006919">
    <property type="component" value="Chromosome"/>
</dbReference>
<name>E6UBH2_RUMA7</name>
<dbReference type="Pfam" id="PF13416">
    <property type="entry name" value="SBP_bac_8"/>
    <property type="match status" value="1"/>
</dbReference>
<dbReference type="OrthoDB" id="383937at2"/>
<keyword evidence="3" id="KW-0813">Transport</keyword>
<dbReference type="InterPro" id="IPR050490">
    <property type="entry name" value="Bact_solute-bd_prot1"/>
</dbReference>
<dbReference type="HOGENOM" id="CLU_040904_0_0_9"/>
<evidence type="ECO:0000256" key="1">
    <source>
        <dbReference type="ARBA" id="ARBA00004196"/>
    </source>
</evidence>
<dbReference type="PANTHER" id="PTHR43649">
    <property type="entry name" value="ARABINOSE-BINDING PROTEIN-RELATED"/>
    <property type="match status" value="1"/>
</dbReference>
<dbReference type="STRING" id="697329.Rumal_2104"/>
<keyword evidence="4 5" id="KW-0732">Signal</keyword>
<dbReference type="SUPFAM" id="SSF53850">
    <property type="entry name" value="Periplasmic binding protein-like II"/>
    <property type="match status" value="1"/>
</dbReference>
<accession>E6UBH2</accession>
<dbReference type="RefSeq" id="WP_013498749.1">
    <property type="nucleotide sequence ID" value="NC_014833.1"/>
</dbReference>
<comment type="subcellular location">
    <subcellularLocation>
        <location evidence="1">Cell envelope</location>
    </subcellularLocation>
</comment>
<dbReference type="InterPro" id="IPR006059">
    <property type="entry name" value="SBP"/>
</dbReference>
<feature type="signal peptide" evidence="5">
    <location>
        <begin position="1"/>
        <end position="22"/>
    </location>
</feature>
<dbReference type="GO" id="GO:0030313">
    <property type="term" value="C:cell envelope"/>
    <property type="evidence" value="ECO:0007669"/>
    <property type="project" value="UniProtKB-SubCell"/>
</dbReference>
<dbReference type="Gene3D" id="3.40.190.10">
    <property type="entry name" value="Periplasmic binding protein-like II"/>
    <property type="match status" value="1"/>
</dbReference>
<proteinExistence type="inferred from homology"/>
<evidence type="ECO:0000313" key="7">
    <source>
        <dbReference type="Proteomes" id="UP000006919"/>
    </source>
</evidence>
<dbReference type="eggNOG" id="COG1653">
    <property type="taxonomic scope" value="Bacteria"/>
</dbReference>
<sequence precursor="true">MFKIKKKLALTVAVLSSVSICACSSDNGSDESKSSGTVTTVEKVEVEDTKEIDELSDDTQKEIIWMGTYDLNPNEERGEDKSVEMTLFNNKGGTVVWSQVTDNEKFDKLASAILSQQNVPDIFKYEWMAFPAQVLKDMYQPVDDIVDFDAPLWVDTKATAEQYVLNGKHYVAPISTTVGTMMMYDNAVIEANGLPDPYEEYLQGNWNWNTWEDMMSEFCNGSTESVQRYGINGWFQPQIIQQTGKTMVNFEDGKFVSNINDPDIERAENLLYDINKKGYVNKNWLGNARSALKDGSVLFYCMGTWAMTGENGPEEGDDWNIVPVPSDPQNDEKVMTADMTAYMWVKGSTANEAVKTWFECCRIANTDEEYLENGKQKFLNANPYWTEEMYQTYMDASSPKNKFMFDYGYGISSLLSDDNANADGSCITRKLYESTNSEDENGVQFSWTKLRDTYSATVDSELKTINEALASYTK</sequence>
<gene>
    <name evidence="6" type="ordered locus">Rumal_2104</name>
</gene>
<dbReference type="EMBL" id="CP002403">
    <property type="protein sequence ID" value="ADU22592.1"/>
    <property type="molecule type" value="Genomic_DNA"/>
</dbReference>
<evidence type="ECO:0000256" key="5">
    <source>
        <dbReference type="SAM" id="SignalP"/>
    </source>
</evidence>